<dbReference type="EMBL" id="JBJQND010000013">
    <property type="protein sequence ID" value="KAL3856874.1"/>
    <property type="molecule type" value="Genomic_DNA"/>
</dbReference>
<accession>A0ABD3V5J8</accession>
<keyword evidence="2" id="KW-1185">Reference proteome</keyword>
<evidence type="ECO:0000313" key="2">
    <source>
        <dbReference type="Proteomes" id="UP001634394"/>
    </source>
</evidence>
<proteinExistence type="predicted"/>
<dbReference type="Proteomes" id="UP001634394">
    <property type="component" value="Unassembled WGS sequence"/>
</dbReference>
<evidence type="ECO:0000313" key="1">
    <source>
        <dbReference type="EMBL" id="KAL3856874.1"/>
    </source>
</evidence>
<protein>
    <submittedName>
        <fullName evidence="1">Uncharacterized protein</fullName>
    </submittedName>
</protein>
<name>A0ABD3V5J8_SINWO</name>
<sequence length="165" mass="19404">MAFSVGYFNACNNNIRHIYSTRFQQKVEKTPRNRLYNPLFLETDISLRRNRRLYNRRLFEYNPEYDTAIPRAPAFRSLPPEHVESIVGRLTEPMKEKSDPRSCERYSKGFKDYQFELQQNVDKKKTSRAEMNNILDRLCRPTVASQAKFGLLTSESEDNLAPVSD</sequence>
<comment type="caution">
    <text evidence="1">The sequence shown here is derived from an EMBL/GenBank/DDBJ whole genome shotgun (WGS) entry which is preliminary data.</text>
</comment>
<dbReference type="AlphaFoldDB" id="A0ABD3V5J8"/>
<reference evidence="1 2" key="1">
    <citation type="submission" date="2024-11" db="EMBL/GenBank/DDBJ databases">
        <title>Chromosome-level genome assembly of the freshwater bivalve Anodonta woodiana.</title>
        <authorList>
            <person name="Chen X."/>
        </authorList>
    </citation>
    <scope>NUCLEOTIDE SEQUENCE [LARGE SCALE GENOMIC DNA]</scope>
    <source>
        <strain evidence="1">MN2024</strain>
        <tissue evidence="1">Gills</tissue>
    </source>
</reference>
<gene>
    <name evidence="1" type="ORF">ACJMK2_011585</name>
</gene>
<organism evidence="1 2">
    <name type="scientific">Sinanodonta woodiana</name>
    <name type="common">Chinese pond mussel</name>
    <name type="synonym">Anodonta woodiana</name>
    <dbReference type="NCBI Taxonomy" id="1069815"/>
    <lineage>
        <taxon>Eukaryota</taxon>
        <taxon>Metazoa</taxon>
        <taxon>Spiralia</taxon>
        <taxon>Lophotrochozoa</taxon>
        <taxon>Mollusca</taxon>
        <taxon>Bivalvia</taxon>
        <taxon>Autobranchia</taxon>
        <taxon>Heteroconchia</taxon>
        <taxon>Palaeoheterodonta</taxon>
        <taxon>Unionida</taxon>
        <taxon>Unionoidea</taxon>
        <taxon>Unionidae</taxon>
        <taxon>Unioninae</taxon>
        <taxon>Sinanodonta</taxon>
    </lineage>
</organism>